<sequence>MNRVAVALLSCISALSVPASALVSISAAETSDGDCNNAPPPPTVDEKLVSDDNGGDNVCTDEDSSATCASHESNPSGDLFTPVNPEPGQLTPMLWEETDSNQISRPVFQIELPPELTTGLLNYCNELGVLDVFREDTDRFVKLANNDNQFWFSEYRSNLHKLYPANERTHEEVLKVLARGNFDLVLDAVGTALNMTSLAVYQTSFVSHSVRADLCAVIDVGNGVYKMVISLPLDDDDDNNGFQKEYNFLRGVGGMIVYIADINEMNVQQVGNHTLTQIFPLSDTTWLLAQAGRHWRHDSKISMLKDRGRKPFLFDDEPDDCDEREKEGKCETDIKETRKKCLHTCKVYIKEGPELVEKVNDTHYNLCIQNRTGGSDCQIFEDTDIAGDFVTPCLETGQMFPIVWRDGGQRTTHNAFQIGLPPELTTDLLNYSNRIGATDLFRQLTGDKPIAPLDDDDEGNFIHLEDGNLWYAQRPKSTWKSNLHWFSPANETSYEDYLKVLAKGNFDEVLKTVGITLGFEGLAVYQVSFIGVSHCEQGYIHLDSQLTLGGAYSVLIPLIMEDDAQPELAMSNDDESRQGALKYRFNIGVMQGDDSYHGTNACDYREKKGMRLIAAVYIADIQKANVEAVVDETLTQIFPLPHLKWFMAQAGRHWRYDNDNSMINDKGRRDFDIVDISDNCEERAEKGMCESDDDETRPQCVKSCAVYIESNSYDP</sequence>
<dbReference type="PaxDb" id="35128-Thaps10814"/>
<evidence type="ECO:0008006" key="5">
    <source>
        <dbReference type="Google" id="ProtNLM"/>
    </source>
</evidence>
<dbReference type="KEGG" id="tps:THAPS_10814"/>
<protein>
    <recommendedName>
        <fullName evidence="5">F-box domain-containing protein</fullName>
    </recommendedName>
</protein>
<dbReference type="GeneID" id="7442939"/>
<reference evidence="3 4" key="2">
    <citation type="journal article" date="2008" name="Nature">
        <title>The Phaeodactylum genome reveals the evolutionary history of diatom genomes.</title>
        <authorList>
            <person name="Bowler C."/>
            <person name="Allen A.E."/>
            <person name="Badger J.H."/>
            <person name="Grimwood J."/>
            <person name="Jabbari K."/>
            <person name="Kuo A."/>
            <person name="Maheswari U."/>
            <person name="Martens C."/>
            <person name="Maumus F."/>
            <person name="Otillar R.P."/>
            <person name="Rayko E."/>
            <person name="Salamov A."/>
            <person name="Vandepoele K."/>
            <person name="Beszteri B."/>
            <person name="Gruber A."/>
            <person name="Heijde M."/>
            <person name="Katinka M."/>
            <person name="Mock T."/>
            <person name="Valentin K."/>
            <person name="Verret F."/>
            <person name="Berges J.A."/>
            <person name="Brownlee C."/>
            <person name="Cadoret J.P."/>
            <person name="Chiovitti A."/>
            <person name="Choi C.J."/>
            <person name="Coesel S."/>
            <person name="De Martino A."/>
            <person name="Detter J.C."/>
            <person name="Durkin C."/>
            <person name="Falciatore A."/>
            <person name="Fournet J."/>
            <person name="Haruta M."/>
            <person name="Huysman M.J."/>
            <person name="Jenkins B.D."/>
            <person name="Jiroutova K."/>
            <person name="Jorgensen R.E."/>
            <person name="Joubert Y."/>
            <person name="Kaplan A."/>
            <person name="Kroger N."/>
            <person name="Kroth P.G."/>
            <person name="La Roche J."/>
            <person name="Lindquist E."/>
            <person name="Lommer M."/>
            <person name="Martin-Jezequel V."/>
            <person name="Lopez P.J."/>
            <person name="Lucas S."/>
            <person name="Mangogna M."/>
            <person name="McGinnis K."/>
            <person name="Medlin L.K."/>
            <person name="Montsant A."/>
            <person name="Oudot-Le Secq M.P."/>
            <person name="Napoli C."/>
            <person name="Obornik M."/>
            <person name="Parker M.S."/>
            <person name="Petit J.L."/>
            <person name="Porcel B.M."/>
            <person name="Poulsen N."/>
            <person name="Robison M."/>
            <person name="Rychlewski L."/>
            <person name="Rynearson T.A."/>
            <person name="Schmutz J."/>
            <person name="Shapiro H."/>
            <person name="Siaut M."/>
            <person name="Stanley M."/>
            <person name="Sussman M.R."/>
            <person name="Taylor A.R."/>
            <person name="Vardi A."/>
            <person name="von Dassow P."/>
            <person name="Vyverman W."/>
            <person name="Willis A."/>
            <person name="Wyrwicz L.S."/>
            <person name="Rokhsar D.S."/>
            <person name="Weissenbach J."/>
            <person name="Armbrust E.V."/>
            <person name="Green B.R."/>
            <person name="Van de Peer Y."/>
            <person name="Grigoriev I.V."/>
        </authorList>
    </citation>
    <scope>NUCLEOTIDE SEQUENCE [LARGE SCALE GENOMIC DNA]</scope>
    <source>
        <strain evidence="3 4">CCMP1335</strain>
    </source>
</reference>
<evidence type="ECO:0000313" key="3">
    <source>
        <dbReference type="EMBL" id="ACI64250.1"/>
    </source>
</evidence>
<dbReference type="eggNOG" id="ENOG502SNTW">
    <property type="taxonomic scope" value="Eukaryota"/>
</dbReference>
<dbReference type="RefSeq" id="XP_002295533.1">
    <property type="nucleotide sequence ID" value="XM_002295497.1"/>
</dbReference>
<dbReference type="EMBL" id="CP001159">
    <property type="protein sequence ID" value="ACI64250.1"/>
    <property type="molecule type" value="Genomic_DNA"/>
</dbReference>
<name>B5YLK6_THAPS</name>
<accession>B5YLK6</accession>
<reference evidence="3 4" key="1">
    <citation type="journal article" date="2004" name="Science">
        <title>The genome of the diatom Thalassiosira pseudonana: ecology, evolution, and metabolism.</title>
        <authorList>
            <person name="Armbrust E.V."/>
            <person name="Berges J.A."/>
            <person name="Bowler C."/>
            <person name="Green B.R."/>
            <person name="Martinez D."/>
            <person name="Putnam N.H."/>
            <person name="Zhou S."/>
            <person name="Allen A.E."/>
            <person name="Apt K.E."/>
            <person name="Bechner M."/>
            <person name="Brzezinski M.A."/>
            <person name="Chaal B.K."/>
            <person name="Chiovitti A."/>
            <person name="Davis A.K."/>
            <person name="Demarest M.S."/>
            <person name="Detter J.C."/>
            <person name="Glavina T."/>
            <person name="Goodstein D."/>
            <person name="Hadi M.Z."/>
            <person name="Hellsten U."/>
            <person name="Hildebrand M."/>
            <person name="Jenkins B.D."/>
            <person name="Jurka J."/>
            <person name="Kapitonov V.V."/>
            <person name="Kroger N."/>
            <person name="Lau W.W."/>
            <person name="Lane T.W."/>
            <person name="Larimer F.W."/>
            <person name="Lippmeier J.C."/>
            <person name="Lucas S."/>
            <person name="Medina M."/>
            <person name="Montsant A."/>
            <person name="Obornik M."/>
            <person name="Parker M.S."/>
            <person name="Palenik B."/>
            <person name="Pazour G.J."/>
            <person name="Richardson P.M."/>
            <person name="Rynearson T.A."/>
            <person name="Saito M.A."/>
            <person name="Schwartz D.C."/>
            <person name="Thamatrakoln K."/>
            <person name="Valentin K."/>
            <person name="Vardi A."/>
            <person name="Wilkerson F.P."/>
            <person name="Rokhsar D.S."/>
        </authorList>
    </citation>
    <scope>NUCLEOTIDE SEQUENCE [LARGE SCALE GENOMIC DNA]</scope>
    <source>
        <strain evidence="3 4">CCMP1335</strain>
    </source>
</reference>
<dbReference type="InParanoid" id="B5YLK6"/>
<keyword evidence="4" id="KW-1185">Reference proteome</keyword>
<dbReference type="Proteomes" id="UP000001449">
    <property type="component" value="Chromosome 18"/>
</dbReference>
<evidence type="ECO:0000313" key="4">
    <source>
        <dbReference type="Proteomes" id="UP000001449"/>
    </source>
</evidence>
<feature type="chain" id="PRO_5002839123" description="F-box domain-containing protein" evidence="2">
    <location>
        <begin position="22"/>
        <end position="715"/>
    </location>
</feature>
<evidence type="ECO:0000256" key="2">
    <source>
        <dbReference type="SAM" id="SignalP"/>
    </source>
</evidence>
<proteinExistence type="predicted"/>
<keyword evidence="2" id="KW-0732">Signal</keyword>
<gene>
    <name evidence="3" type="ORF">THAPS_10814</name>
</gene>
<organism evidence="3 4">
    <name type="scientific">Thalassiosira pseudonana</name>
    <name type="common">Marine diatom</name>
    <name type="synonym">Cyclotella nana</name>
    <dbReference type="NCBI Taxonomy" id="35128"/>
    <lineage>
        <taxon>Eukaryota</taxon>
        <taxon>Sar</taxon>
        <taxon>Stramenopiles</taxon>
        <taxon>Ochrophyta</taxon>
        <taxon>Bacillariophyta</taxon>
        <taxon>Coscinodiscophyceae</taxon>
        <taxon>Thalassiosirophycidae</taxon>
        <taxon>Thalassiosirales</taxon>
        <taxon>Thalassiosiraceae</taxon>
        <taxon>Thalassiosira</taxon>
    </lineage>
</organism>
<feature type="compositionally biased region" description="Polar residues" evidence="1">
    <location>
        <begin position="65"/>
        <end position="76"/>
    </location>
</feature>
<feature type="signal peptide" evidence="2">
    <location>
        <begin position="1"/>
        <end position="21"/>
    </location>
</feature>
<dbReference type="AlphaFoldDB" id="B5YLK6"/>
<evidence type="ECO:0000256" key="1">
    <source>
        <dbReference type="SAM" id="MobiDB-lite"/>
    </source>
</evidence>
<feature type="region of interest" description="Disordered" evidence="1">
    <location>
        <begin position="29"/>
        <end position="82"/>
    </location>
</feature>
<dbReference type="HOGENOM" id="CLU_386641_0_0_1"/>